<feature type="compositionally biased region" description="Basic and acidic residues" evidence="1">
    <location>
        <begin position="447"/>
        <end position="466"/>
    </location>
</feature>
<accession>A0AA38RPY1</accession>
<feature type="compositionally biased region" description="Basic and acidic residues" evidence="1">
    <location>
        <begin position="392"/>
        <end position="408"/>
    </location>
</feature>
<sequence>MGPHEMSPESVSSLFPDRPIRPLPKRRIRERLSPDVADAIRYPPAPQTTPPLFSYPYSLKEEDVDVNGGGRDRVPDLGRRNGVGDESDGEDGARRAIFIRQKPDILGGSPPLTPKAEPSRLPIAQPPSTASSADGYDSFENTNNKKKRKIPTAGDSSVNGGHSLGETNGVSGAVILPSSEGHGDGLGAASAPYYGSGTFVSSSQGISGPGRGRYGRVRNGRSPLRALSDSSSNWAGRNGKLRPTPWSVPSTENTGIISTAIANAEKVISQPGQENISLLQQQQQQQQQHQQQQIPKTSPASSQFTFTCDSQVPGSLAWPGSDPKAAALPPVNQNSESHPNYSRATQTSFSASGPAAGSADGQGIAMTSNNPTRGGGSQQGPAPQKKSSSGPTKRELRLAAKKRQEETARQNAINPPKPEDQWVCHFCEYERIYGQKPVALIQSYEKKDREQRLAEEERRRSVERAKARSRKGRKASKLPAKAGAASSQMTGESHQSQSMHNAQSQGTHSEDYYEDELEAEEYDVGDDEMPELHSGSANKPKQPQTSLNRGAGPGGPGGPGGGPECSSPVLKNV</sequence>
<feature type="compositionally biased region" description="Basic and acidic residues" evidence="1">
    <location>
        <begin position="70"/>
        <end position="83"/>
    </location>
</feature>
<feature type="compositionally biased region" description="Acidic residues" evidence="1">
    <location>
        <begin position="512"/>
        <end position="529"/>
    </location>
</feature>
<feature type="compositionally biased region" description="Gly residues" evidence="1">
    <location>
        <begin position="551"/>
        <end position="563"/>
    </location>
</feature>
<gene>
    <name evidence="2" type="ORF">NKR23_g1983</name>
</gene>
<evidence type="ECO:0000256" key="1">
    <source>
        <dbReference type="SAM" id="MobiDB-lite"/>
    </source>
</evidence>
<feature type="compositionally biased region" description="Polar residues" evidence="1">
    <location>
        <begin position="154"/>
        <end position="170"/>
    </location>
</feature>
<feature type="compositionally biased region" description="Polar residues" evidence="1">
    <location>
        <begin position="331"/>
        <end position="347"/>
    </location>
</feature>
<dbReference type="EMBL" id="JANBVO010000003">
    <property type="protein sequence ID" value="KAJ9155149.1"/>
    <property type="molecule type" value="Genomic_DNA"/>
</dbReference>
<feature type="compositionally biased region" description="Polar residues" evidence="1">
    <location>
        <begin position="379"/>
        <end position="391"/>
    </location>
</feature>
<feature type="region of interest" description="Disordered" evidence="1">
    <location>
        <begin position="273"/>
        <end position="420"/>
    </location>
</feature>
<feature type="compositionally biased region" description="Polar residues" evidence="1">
    <location>
        <begin position="294"/>
        <end position="313"/>
    </location>
</feature>
<feature type="region of interest" description="Disordered" evidence="1">
    <location>
        <begin position="1"/>
        <end position="252"/>
    </location>
</feature>
<organism evidence="2 3">
    <name type="scientific">Pleurostoma richardsiae</name>
    <dbReference type="NCBI Taxonomy" id="41990"/>
    <lineage>
        <taxon>Eukaryota</taxon>
        <taxon>Fungi</taxon>
        <taxon>Dikarya</taxon>
        <taxon>Ascomycota</taxon>
        <taxon>Pezizomycotina</taxon>
        <taxon>Sordariomycetes</taxon>
        <taxon>Sordariomycetidae</taxon>
        <taxon>Calosphaeriales</taxon>
        <taxon>Pleurostomataceae</taxon>
        <taxon>Pleurostoma</taxon>
    </lineage>
</organism>
<feature type="compositionally biased region" description="Polar residues" evidence="1">
    <location>
        <begin position="535"/>
        <end position="548"/>
    </location>
</feature>
<comment type="caution">
    <text evidence="2">The sequence shown here is derived from an EMBL/GenBank/DDBJ whole genome shotgun (WGS) entry which is preliminary data.</text>
</comment>
<feature type="compositionally biased region" description="Basic residues" evidence="1">
    <location>
        <begin position="467"/>
        <end position="476"/>
    </location>
</feature>
<proteinExistence type="predicted"/>
<feature type="compositionally biased region" description="Low complexity" evidence="1">
    <location>
        <begin position="348"/>
        <end position="363"/>
    </location>
</feature>
<feature type="compositionally biased region" description="Low complexity" evidence="1">
    <location>
        <begin position="280"/>
        <end position="293"/>
    </location>
</feature>
<feature type="region of interest" description="Disordered" evidence="1">
    <location>
        <begin position="447"/>
        <end position="573"/>
    </location>
</feature>
<evidence type="ECO:0000313" key="2">
    <source>
        <dbReference type="EMBL" id="KAJ9155149.1"/>
    </source>
</evidence>
<name>A0AA38RPY1_9PEZI</name>
<evidence type="ECO:0000313" key="3">
    <source>
        <dbReference type="Proteomes" id="UP001174694"/>
    </source>
</evidence>
<protein>
    <submittedName>
        <fullName evidence="2">Cytosolic iron-sulfur assembly 1 protein</fullName>
    </submittedName>
</protein>
<dbReference type="Proteomes" id="UP001174694">
    <property type="component" value="Unassembled WGS sequence"/>
</dbReference>
<dbReference type="AlphaFoldDB" id="A0AA38RPY1"/>
<reference evidence="2" key="1">
    <citation type="submission" date="2022-07" db="EMBL/GenBank/DDBJ databases">
        <title>Fungi with potential for degradation of polypropylene.</title>
        <authorList>
            <person name="Gostincar C."/>
        </authorList>
    </citation>
    <scope>NUCLEOTIDE SEQUENCE</scope>
    <source>
        <strain evidence="2">EXF-13308</strain>
    </source>
</reference>
<feature type="compositionally biased region" description="Polar residues" evidence="1">
    <location>
        <begin position="485"/>
        <end position="507"/>
    </location>
</feature>
<keyword evidence="3" id="KW-1185">Reference proteome</keyword>